<dbReference type="Pfam" id="PF00082">
    <property type="entry name" value="Peptidase_S8"/>
    <property type="match status" value="1"/>
</dbReference>
<keyword evidence="6" id="KW-0812">Transmembrane</keyword>
<keyword evidence="4 5" id="KW-0720">Serine protease</keyword>
<evidence type="ECO:0000256" key="2">
    <source>
        <dbReference type="ARBA" id="ARBA00022670"/>
    </source>
</evidence>
<accession>A0A538SS21</accession>
<dbReference type="InterPro" id="IPR050131">
    <property type="entry name" value="Peptidase_S8_subtilisin-like"/>
</dbReference>
<dbReference type="EMBL" id="VBOU01000076">
    <property type="protein sequence ID" value="TMQ54161.1"/>
    <property type="molecule type" value="Genomic_DNA"/>
</dbReference>
<evidence type="ECO:0000256" key="1">
    <source>
        <dbReference type="ARBA" id="ARBA00011073"/>
    </source>
</evidence>
<name>A0A538SS21_UNCEI</name>
<comment type="caution">
    <text evidence="8">The sequence shown here is derived from an EMBL/GenBank/DDBJ whole genome shotgun (WGS) entry which is preliminary data.</text>
</comment>
<dbReference type="PANTHER" id="PTHR43806:SF11">
    <property type="entry name" value="CEREVISIN-RELATED"/>
    <property type="match status" value="1"/>
</dbReference>
<keyword evidence="3 5" id="KW-0378">Hydrolase</keyword>
<dbReference type="GO" id="GO:0006508">
    <property type="term" value="P:proteolysis"/>
    <property type="evidence" value="ECO:0007669"/>
    <property type="project" value="UniProtKB-KW"/>
</dbReference>
<dbReference type="GO" id="GO:0004252">
    <property type="term" value="F:serine-type endopeptidase activity"/>
    <property type="evidence" value="ECO:0007669"/>
    <property type="project" value="UniProtKB-UniRule"/>
</dbReference>
<evidence type="ECO:0000313" key="9">
    <source>
        <dbReference type="Proteomes" id="UP000319829"/>
    </source>
</evidence>
<feature type="domain" description="Peptidase S8/S53" evidence="7">
    <location>
        <begin position="256"/>
        <end position="554"/>
    </location>
</feature>
<evidence type="ECO:0000259" key="7">
    <source>
        <dbReference type="Pfam" id="PF00082"/>
    </source>
</evidence>
<dbReference type="SUPFAM" id="SSF52743">
    <property type="entry name" value="Subtilisin-like"/>
    <property type="match status" value="1"/>
</dbReference>
<feature type="active site" description="Charge relay system" evidence="5">
    <location>
        <position position="519"/>
    </location>
</feature>
<dbReference type="Gene3D" id="2.60.40.4070">
    <property type="match status" value="1"/>
</dbReference>
<dbReference type="Proteomes" id="UP000319829">
    <property type="component" value="Unassembled WGS sequence"/>
</dbReference>
<dbReference type="InterPro" id="IPR023828">
    <property type="entry name" value="Peptidase_S8_Ser-AS"/>
</dbReference>
<dbReference type="PROSITE" id="PS51892">
    <property type="entry name" value="SUBTILASE"/>
    <property type="match status" value="1"/>
</dbReference>
<evidence type="ECO:0000256" key="3">
    <source>
        <dbReference type="ARBA" id="ARBA00022801"/>
    </source>
</evidence>
<proteinExistence type="inferred from homology"/>
<dbReference type="InterPro" id="IPR036852">
    <property type="entry name" value="Peptidase_S8/S53_dom_sf"/>
</dbReference>
<reference evidence="8 9" key="1">
    <citation type="journal article" date="2019" name="Nat. Microbiol.">
        <title>Mediterranean grassland soil C-N compound turnover is dependent on rainfall and depth, and is mediated by genomically divergent microorganisms.</title>
        <authorList>
            <person name="Diamond S."/>
            <person name="Andeer P.F."/>
            <person name="Li Z."/>
            <person name="Crits-Christoph A."/>
            <person name="Burstein D."/>
            <person name="Anantharaman K."/>
            <person name="Lane K.R."/>
            <person name="Thomas B.C."/>
            <person name="Pan C."/>
            <person name="Northen T.R."/>
            <person name="Banfield J.F."/>
        </authorList>
    </citation>
    <scope>NUCLEOTIDE SEQUENCE [LARGE SCALE GENOMIC DNA]</scope>
    <source>
        <strain evidence="8">WS_4</strain>
    </source>
</reference>
<dbReference type="PANTHER" id="PTHR43806">
    <property type="entry name" value="PEPTIDASE S8"/>
    <property type="match status" value="1"/>
</dbReference>
<dbReference type="PRINTS" id="PR00723">
    <property type="entry name" value="SUBTILISIN"/>
</dbReference>
<evidence type="ECO:0000256" key="4">
    <source>
        <dbReference type="ARBA" id="ARBA00022825"/>
    </source>
</evidence>
<gene>
    <name evidence="8" type="ORF">E6K74_07255</name>
</gene>
<feature type="active site" description="Charge relay system" evidence="5">
    <location>
        <position position="265"/>
    </location>
</feature>
<evidence type="ECO:0000256" key="5">
    <source>
        <dbReference type="PROSITE-ProRule" id="PRU01240"/>
    </source>
</evidence>
<keyword evidence="2 5" id="KW-0645">Protease</keyword>
<dbReference type="InterPro" id="IPR000209">
    <property type="entry name" value="Peptidase_S8/S53_dom"/>
</dbReference>
<sequence length="701" mass="74470">MFEPDPSADVASCARFAKRDLDKMSWLAPLVNTRAGDLLNIELRHEQLFFIQSDQIVDDVGYSKDLRNRRIHLDLGASFGYYPRGLRGTWGGDRAATHLSRYRRHNRRGRCSVPVTHRPTTRLLRAILYTLFLFLLLSVPAGTAFAGTGMTQLLVKSKVPLTPDVVAAIAEQSVKVSFVWPEIRSMAIVASPSKVSALAANPLVEFVEPDLQAGVTGDPPNAHGQPSPTMITVPLSPPILTWNQDMANTPGSTETGDGVTVAVVDAGLPQNWEEFLPANSVDVEHAAGFGAEGNGDFHANLHAIRGVGGHIGLFPHGLAVSSIIVGFPSEFGPVLGAAPGAHILPIRVLNQFNFGWFSWFTAGIMHVANLKASGAIPGPMVINFSIQARGSSQVLAAAIDYAISQGVLFVTIAGNFNPFDTVSFPGRLPQCITAGAVGWKSEGLPPAPWFFGDVPENDATQAYVAFFSGREPGSVPAGSMIDVVAPGSYVFGEWLFGPGFSEGREVAFDAVDNFIFGTSFAAPHVAGIVARMLEKNPGLTQSEAETALRSTALPMPNSPTSFVTPLGEFVLPWDERATGAGLVQGMEAVAATPHALMYGSGNRTGSNGGTPSSAAGLPWVRVVTRTGSFPVEFALGGFRGRPCTIALYDVHGRLIRRWTSTSARTVWDGSRGDGLPAASGVYFVHAQGEGLQGSAKFVVAR</sequence>
<organism evidence="8 9">
    <name type="scientific">Eiseniibacteriota bacterium</name>
    <dbReference type="NCBI Taxonomy" id="2212470"/>
    <lineage>
        <taxon>Bacteria</taxon>
        <taxon>Candidatus Eiseniibacteriota</taxon>
    </lineage>
</organism>
<protein>
    <recommendedName>
        <fullName evidence="7">Peptidase S8/S53 domain-containing protein</fullName>
    </recommendedName>
</protein>
<evidence type="ECO:0000256" key="6">
    <source>
        <dbReference type="SAM" id="Phobius"/>
    </source>
</evidence>
<dbReference type="InterPro" id="IPR015500">
    <property type="entry name" value="Peptidase_S8_subtilisin-rel"/>
</dbReference>
<feature type="transmembrane region" description="Helical" evidence="6">
    <location>
        <begin position="126"/>
        <end position="147"/>
    </location>
</feature>
<dbReference type="PROSITE" id="PS00138">
    <property type="entry name" value="SUBTILASE_SER"/>
    <property type="match status" value="1"/>
</dbReference>
<evidence type="ECO:0000313" key="8">
    <source>
        <dbReference type="EMBL" id="TMQ54161.1"/>
    </source>
</evidence>
<comment type="similarity">
    <text evidence="1 5">Belongs to the peptidase S8 family.</text>
</comment>
<feature type="active site" description="Charge relay system" evidence="5">
    <location>
        <position position="316"/>
    </location>
</feature>
<keyword evidence="6" id="KW-1133">Transmembrane helix</keyword>
<keyword evidence="6" id="KW-0472">Membrane</keyword>
<dbReference type="AlphaFoldDB" id="A0A538SS21"/>
<dbReference type="Gene3D" id="3.40.50.200">
    <property type="entry name" value="Peptidase S8/S53 domain"/>
    <property type="match status" value="1"/>
</dbReference>